<keyword evidence="2" id="KW-1185">Reference proteome</keyword>
<dbReference type="Proteomes" id="UP000789719">
    <property type="component" value="Unassembled WGS sequence"/>
</dbReference>
<protein>
    <recommendedName>
        <fullName evidence="3">Nudix hydrolase domain-containing protein</fullName>
    </recommendedName>
</protein>
<dbReference type="InterPro" id="IPR015797">
    <property type="entry name" value="NUDIX_hydrolase-like_dom_sf"/>
</dbReference>
<evidence type="ECO:0000313" key="1">
    <source>
        <dbReference type="EMBL" id="CAH0418009.1"/>
    </source>
</evidence>
<reference evidence="1 2" key="1">
    <citation type="submission" date="2021-11" db="EMBL/GenBank/DDBJ databases">
        <authorList>
            <person name="Depoorter E."/>
        </authorList>
    </citation>
    <scope>NUCLEOTIDE SEQUENCE [LARGE SCALE GENOMIC DNA]</scope>
    <source>
        <strain evidence="1 2">LMG 24286</strain>
    </source>
</reference>
<proteinExistence type="predicted"/>
<dbReference type="SUPFAM" id="SSF55811">
    <property type="entry name" value="Nudix"/>
    <property type="match status" value="1"/>
</dbReference>
<accession>A0ABM8ZA21</accession>
<sequence length="85" mass="9789">MKAAMAWELKEELGLTIDANSLGFALMMHKRYSDTNVPYFNGYFTVENYLGTPKIVEPEKNAELIWVDVNELPDNLISYVEDGWK</sequence>
<organism evidence="1 2">
    <name type="scientific">Periweissella ghanensis</name>
    <dbReference type="NCBI Taxonomy" id="467997"/>
    <lineage>
        <taxon>Bacteria</taxon>
        <taxon>Bacillati</taxon>
        <taxon>Bacillota</taxon>
        <taxon>Bacilli</taxon>
        <taxon>Lactobacillales</taxon>
        <taxon>Lactobacillaceae</taxon>
        <taxon>Periweissella</taxon>
    </lineage>
</organism>
<comment type="caution">
    <text evidence="1">The sequence shown here is derived from an EMBL/GenBank/DDBJ whole genome shotgun (WGS) entry which is preliminary data.</text>
</comment>
<dbReference type="Gene3D" id="3.90.79.10">
    <property type="entry name" value="Nucleoside Triphosphate Pyrophosphohydrolase"/>
    <property type="match status" value="1"/>
</dbReference>
<dbReference type="EMBL" id="CAKKNT010000003">
    <property type="protein sequence ID" value="CAH0418009.1"/>
    <property type="molecule type" value="Genomic_DNA"/>
</dbReference>
<name>A0ABM8ZA21_9LACO</name>
<dbReference type="RefSeq" id="WP_230098115.1">
    <property type="nucleotide sequence ID" value="NZ_CAKKNT010000003.1"/>
</dbReference>
<evidence type="ECO:0000313" key="2">
    <source>
        <dbReference type="Proteomes" id="UP000789719"/>
    </source>
</evidence>
<evidence type="ECO:0008006" key="3">
    <source>
        <dbReference type="Google" id="ProtNLM"/>
    </source>
</evidence>
<gene>
    <name evidence="1" type="ORF">WGH24286_00425</name>
</gene>